<organism evidence="2 3">
    <name type="scientific">Kingdonia uniflora</name>
    <dbReference type="NCBI Taxonomy" id="39325"/>
    <lineage>
        <taxon>Eukaryota</taxon>
        <taxon>Viridiplantae</taxon>
        <taxon>Streptophyta</taxon>
        <taxon>Embryophyta</taxon>
        <taxon>Tracheophyta</taxon>
        <taxon>Spermatophyta</taxon>
        <taxon>Magnoliopsida</taxon>
        <taxon>Ranunculales</taxon>
        <taxon>Circaeasteraceae</taxon>
        <taxon>Kingdonia</taxon>
    </lineage>
</organism>
<dbReference type="EMBL" id="JACGCM010002788">
    <property type="protein sequence ID" value="KAF6135351.1"/>
    <property type="molecule type" value="Genomic_DNA"/>
</dbReference>
<comment type="caution">
    <text evidence="2">The sequence shown here is derived from an EMBL/GenBank/DDBJ whole genome shotgun (WGS) entry which is preliminary data.</text>
</comment>
<sequence>MLLTTATTSLSKGLLSLREMLHSTIDLENRNAWVVKCTLNIQVTTELEENVCLVKHLQTTHLSIPPGAHIQYTFPLLFFYKPNLWWPNGIGKPSLYNVGINVDVKGYGESDSWKYPFGFHKIEGTTDSVTGRRLFKVNGQPIFIRGDIDDPSKFLDGTRINIQGSMWDGFTNGKRDFIDGPCNIQNLEDFFKDSFYNYGFNLKVKEVSNPIWTYHKYIPYSNPGTVHDQIELYGKAMDLDDFCEKAQLVSYIQHDNDYDMGSIELVEIPSKKLHNYGLLQRIYRRFLIGGDGVNFAKTNGTDFGVAFFLHFSVHATKKDKQEGEATTINMSFEIRLPIDDYENYDEGSVNCVSIKNPEPPVLEEMANGIASELFEDLIKWPLPESENRHTKESNITEDRL</sequence>
<dbReference type="Pfam" id="PF00703">
    <property type="entry name" value="Glyco_hydro_2"/>
    <property type="match status" value="1"/>
</dbReference>
<dbReference type="PANTHER" id="PTHR43536">
    <property type="entry name" value="MANNOSYLGLYCOPROTEIN ENDO-BETA-MANNOSIDASE"/>
    <property type="match status" value="1"/>
</dbReference>
<dbReference type="OrthoDB" id="408532at2759"/>
<dbReference type="InterPro" id="IPR013783">
    <property type="entry name" value="Ig-like_fold"/>
</dbReference>
<dbReference type="PANTHER" id="PTHR43536:SF1">
    <property type="entry name" value="MANNOSYLGLYCOPROTEIN ENDO-BETA-MANNOSIDASE"/>
    <property type="match status" value="1"/>
</dbReference>
<keyword evidence="3" id="KW-1185">Reference proteome</keyword>
<dbReference type="GO" id="GO:0005975">
    <property type="term" value="P:carbohydrate metabolic process"/>
    <property type="evidence" value="ECO:0007669"/>
    <property type="project" value="InterPro"/>
</dbReference>
<dbReference type="InterPro" id="IPR043534">
    <property type="entry name" value="EBDG/EBM"/>
</dbReference>
<dbReference type="Gene3D" id="2.60.40.10">
    <property type="entry name" value="Immunoglobulins"/>
    <property type="match status" value="1"/>
</dbReference>
<dbReference type="InterPro" id="IPR036156">
    <property type="entry name" value="Beta-gal/glucu_dom_sf"/>
</dbReference>
<dbReference type="SUPFAM" id="SSF49303">
    <property type="entry name" value="beta-Galactosidase/glucuronidase domain"/>
    <property type="match status" value="1"/>
</dbReference>
<name>A0A7J7KYB1_9MAGN</name>
<evidence type="ECO:0000313" key="2">
    <source>
        <dbReference type="EMBL" id="KAF6135351.1"/>
    </source>
</evidence>
<dbReference type="GO" id="GO:0004553">
    <property type="term" value="F:hydrolase activity, hydrolyzing O-glycosyl compounds"/>
    <property type="evidence" value="ECO:0007669"/>
    <property type="project" value="InterPro"/>
</dbReference>
<evidence type="ECO:0000313" key="3">
    <source>
        <dbReference type="Proteomes" id="UP000541444"/>
    </source>
</evidence>
<proteinExistence type="predicted"/>
<dbReference type="Proteomes" id="UP000541444">
    <property type="component" value="Unassembled WGS sequence"/>
</dbReference>
<reference evidence="2 3" key="1">
    <citation type="journal article" date="2020" name="IScience">
        <title>Genome Sequencing of the Endangered Kingdonia uniflora (Circaeasteraceae, Ranunculales) Reveals Potential Mechanisms of Evolutionary Specialization.</title>
        <authorList>
            <person name="Sun Y."/>
            <person name="Deng T."/>
            <person name="Zhang A."/>
            <person name="Moore M.J."/>
            <person name="Landis J.B."/>
            <person name="Lin N."/>
            <person name="Zhang H."/>
            <person name="Zhang X."/>
            <person name="Huang J."/>
            <person name="Zhang X."/>
            <person name="Sun H."/>
            <person name="Wang H."/>
        </authorList>
    </citation>
    <scope>NUCLEOTIDE SEQUENCE [LARGE SCALE GENOMIC DNA]</scope>
    <source>
        <strain evidence="2">TB1705</strain>
        <tissue evidence="2">Leaf</tissue>
    </source>
</reference>
<feature type="domain" description="Glycoside hydrolase family 2 immunoglobulin-like beta-sandwich" evidence="1">
    <location>
        <begin position="24"/>
        <end position="119"/>
    </location>
</feature>
<gene>
    <name evidence="2" type="ORF">GIB67_027225</name>
</gene>
<accession>A0A7J7KYB1</accession>
<dbReference type="InterPro" id="IPR006102">
    <property type="entry name" value="Ig-like_GH2"/>
</dbReference>
<protein>
    <recommendedName>
        <fullName evidence="1">Glycoside hydrolase family 2 immunoglobulin-like beta-sandwich domain-containing protein</fullName>
    </recommendedName>
</protein>
<evidence type="ECO:0000259" key="1">
    <source>
        <dbReference type="Pfam" id="PF00703"/>
    </source>
</evidence>
<dbReference type="AlphaFoldDB" id="A0A7J7KYB1"/>